<protein>
    <submittedName>
        <fullName evidence="3">Uncharacterized protein YjbI, contains pentapeptide repeats</fullName>
    </submittedName>
</protein>
<dbReference type="PANTHER" id="PTHR14136">
    <property type="entry name" value="BTB_POZ DOMAIN-CONTAINING PROTEIN KCTD9"/>
    <property type="match status" value="1"/>
</dbReference>
<dbReference type="PANTHER" id="PTHR14136:SF17">
    <property type="entry name" value="BTB_POZ DOMAIN-CONTAINING PROTEIN KCTD9"/>
    <property type="match status" value="1"/>
</dbReference>
<proteinExistence type="predicted"/>
<feature type="transmembrane region" description="Helical" evidence="2">
    <location>
        <begin position="244"/>
        <end position="262"/>
    </location>
</feature>
<feature type="transmembrane region" description="Helical" evidence="2">
    <location>
        <begin position="90"/>
        <end position="109"/>
    </location>
</feature>
<evidence type="ECO:0000313" key="3">
    <source>
        <dbReference type="EMBL" id="VFJ44685.1"/>
    </source>
</evidence>
<evidence type="ECO:0000256" key="2">
    <source>
        <dbReference type="SAM" id="Phobius"/>
    </source>
</evidence>
<dbReference type="InterPro" id="IPR051082">
    <property type="entry name" value="Pentapeptide-BTB/POZ_domain"/>
</dbReference>
<evidence type="ECO:0000256" key="1">
    <source>
        <dbReference type="SAM" id="MobiDB-lite"/>
    </source>
</evidence>
<dbReference type="AlphaFoldDB" id="A0A450RZC3"/>
<sequence length="702" mass="77509">MVTNHDSPNEKHACAPMSNNTNPETSENALTQLLESVNRSAEHLQRVYLEFTLVWTYYILVIGTTTHLNLLLEKTQSLPFLNVNLSMSVHIAYALGPPLFLMLHAYLLAQHRLTAPQLHALRKWRRNHASETYRFRGLMVLPSPFAHLVLESAVSRYANSLLTGLALFIMPVFLFSWLIVSFLPYHSRSETSFHLFLLAIDIFLLGIYWPLIASPHGYHETYRNQGRKEFLVCRLQFVWSWGNGRLLLAGASVIFLFSMCLFTPNPLGNGIWDQIVEWFPLRIEELATPFVSADSSDATAMPRYDLSERDLRHAYLFGMDLRGANLRGADLRHADLRSVDLTGAILDGVWLDHARLGKAKLDKASLKSDETDPEHIKYATLNGANLQEVSAIGAFFRHARLTGAFLGQGDLRGADLSGTGFQGANLADANLRGTILDKADLVGANLTSAHLQGASLQGANLTVANLRGAHLNGAGLFGADLRGANLSGANLQGADLRGGRIAGASFDGARIDQADFRGLRPEPLESGRCTTLRESLEAIEHKTKPDWRISIQHAIRRLGTCQGEMVSFDISGLRREQPPLCDPDTGMAGCLGEPVEKYHQRLITEILIPLACADRSAGIAQRLLSRVATGDFHLLNQRRLACGLIGKGCAARDTLWTSNQVKRQIAGILFGPEDALDFLGDRLQDLRVPVVCLSNRHLTVPE</sequence>
<feature type="transmembrane region" description="Helical" evidence="2">
    <location>
        <begin position="162"/>
        <end position="183"/>
    </location>
</feature>
<feature type="transmembrane region" description="Helical" evidence="2">
    <location>
        <begin position="47"/>
        <end position="70"/>
    </location>
</feature>
<dbReference type="Gene3D" id="2.160.20.80">
    <property type="entry name" value="E3 ubiquitin-protein ligase SopA"/>
    <property type="match status" value="2"/>
</dbReference>
<keyword evidence="2" id="KW-1133">Transmembrane helix</keyword>
<gene>
    <name evidence="3" type="ORF">BECKDK2373C_GA0170839_10098</name>
</gene>
<dbReference type="InterPro" id="IPR001646">
    <property type="entry name" value="5peptide_repeat"/>
</dbReference>
<name>A0A450RZC3_9GAMM</name>
<accession>A0A450RZC3</accession>
<dbReference type="SUPFAM" id="SSF141571">
    <property type="entry name" value="Pentapeptide repeat-like"/>
    <property type="match status" value="2"/>
</dbReference>
<keyword evidence="2" id="KW-0812">Transmembrane</keyword>
<dbReference type="Pfam" id="PF00805">
    <property type="entry name" value="Pentapeptide"/>
    <property type="match status" value="4"/>
</dbReference>
<reference evidence="3" key="1">
    <citation type="submission" date="2019-02" db="EMBL/GenBank/DDBJ databases">
        <authorList>
            <person name="Gruber-Vodicka R. H."/>
            <person name="Seah K. B. B."/>
        </authorList>
    </citation>
    <scope>NUCLEOTIDE SEQUENCE</scope>
    <source>
        <strain evidence="3">BECK_DK161</strain>
    </source>
</reference>
<organism evidence="3">
    <name type="scientific">Candidatus Kentrum sp. DK</name>
    <dbReference type="NCBI Taxonomy" id="2126562"/>
    <lineage>
        <taxon>Bacteria</taxon>
        <taxon>Pseudomonadati</taxon>
        <taxon>Pseudomonadota</taxon>
        <taxon>Gammaproteobacteria</taxon>
        <taxon>Candidatus Kentrum</taxon>
    </lineage>
</organism>
<keyword evidence="2" id="KW-0472">Membrane</keyword>
<dbReference type="EMBL" id="CAADEY010000009">
    <property type="protein sequence ID" value="VFJ44685.1"/>
    <property type="molecule type" value="Genomic_DNA"/>
</dbReference>
<feature type="transmembrane region" description="Helical" evidence="2">
    <location>
        <begin position="195"/>
        <end position="212"/>
    </location>
</feature>
<feature type="region of interest" description="Disordered" evidence="1">
    <location>
        <begin position="1"/>
        <end position="25"/>
    </location>
</feature>